<dbReference type="GO" id="GO:0046872">
    <property type="term" value="F:metal ion binding"/>
    <property type="evidence" value="ECO:0007669"/>
    <property type="project" value="UniProtKB-KW"/>
</dbReference>
<dbReference type="Proteomes" id="UP000509429">
    <property type="component" value="Chromosome"/>
</dbReference>
<dbReference type="CDD" id="cd01310">
    <property type="entry name" value="TatD_DNAse"/>
    <property type="match status" value="1"/>
</dbReference>
<protein>
    <submittedName>
        <fullName evidence="2">TatD family hydrolase</fullName>
    </submittedName>
</protein>
<dbReference type="Gene3D" id="3.20.20.140">
    <property type="entry name" value="Metal-dependent hydrolases"/>
    <property type="match status" value="1"/>
</dbReference>
<dbReference type="SUPFAM" id="SSF51556">
    <property type="entry name" value="Metallo-dependent hydrolases"/>
    <property type="match status" value="1"/>
</dbReference>
<dbReference type="AlphaFoldDB" id="A0A6N0HQ31"/>
<feature type="binding site" evidence="1">
    <location>
        <position position="133"/>
    </location>
    <ligand>
        <name>a divalent metal cation</name>
        <dbReference type="ChEBI" id="CHEBI:60240"/>
        <label>2</label>
    </ligand>
</feature>
<evidence type="ECO:0000256" key="1">
    <source>
        <dbReference type="PIRSR" id="PIRSR005902-1"/>
    </source>
</evidence>
<dbReference type="EMBL" id="CP054490">
    <property type="protein sequence ID" value="QKQ24426.1"/>
    <property type="molecule type" value="Genomic_DNA"/>
</dbReference>
<dbReference type="InterPro" id="IPR001130">
    <property type="entry name" value="TatD-like"/>
</dbReference>
<evidence type="ECO:0000313" key="2">
    <source>
        <dbReference type="EMBL" id="QKQ24426.1"/>
    </source>
</evidence>
<dbReference type="KEGG" id="reo:HUE58_04705"/>
<proteinExistence type="predicted"/>
<reference evidence="2 3" key="1">
    <citation type="submission" date="2020-05" db="EMBL/GenBank/DDBJ databases">
        <title>Horizontal transmission and recombination maintain forever young bacterial symbiont genomes.</title>
        <authorList>
            <person name="Russell S.L."/>
            <person name="Pepper-Tunick E."/>
            <person name="Svedberg J."/>
            <person name="Byrne A."/>
            <person name="Ruelas Castillo J."/>
            <person name="Vollmers C."/>
            <person name="Beinart R.A."/>
            <person name="Corbett-Detig R."/>
        </authorList>
    </citation>
    <scope>NUCLEOTIDE SEQUENCE [LARGE SCALE GENOMIC DNA]</scope>
    <source>
        <strain evidence="2">JDF_Ridge</strain>
    </source>
</reference>
<name>A0A6N0HQ31_9GAMM</name>
<keyword evidence="3" id="KW-1185">Reference proteome</keyword>
<keyword evidence="2" id="KW-0378">Hydrolase</keyword>
<dbReference type="Pfam" id="PF01026">
    <property type="entry name" value="TatD_DNase"/>
    <property type="match status" value="1"/>
</dbReference>
<dbReference type="GO" id="GO:0016788">
    <property type="term" value="F:hydrolase activity, acting on ester bonds"/>
    <property type="evidence" value="ECO:0007669"/>
    <property type="project" value="InterPro"/>
</dbReference>
<dbReference type="GO" id="GO:0005829">
    <property type="term" value="C:cytosol"/>
    <property type="evidence" value="ECO:0007669"/>
    <property type="project" value="TreeGrafter"/>
</dbReference>
<feature type="binding site" evidence="1">
    <location>
        <position position="7"/>
    </location>
    <ligand>
        <name>a divalent metal cation</name>
        <dbReference type="ChEBI" id="CHEBI:60240"/>
        <label>1</label>
    </ligand>
</feature>
<gene>
    <name evidence="2" type="ORF">HUE58_04705</name>
</gene>
<feature type="binding site" evidence="1">
    <location>
        <position position="183"/>
    </location>
    <ligand>
        <name>a divalent metal cation</name>
        <dbReference type="ChEBI" id="CHEBI:60240"/>
        <label>1</label>
    </ligand>
</feature>
<dbReference type="InterPro" id="IPR032466">
    <property type="entry name" value="Metal_Hydrolase"/>
</dbReference>
<feature type="binding site" evidence="1">
    <location>
        <position position="110"/>
    </location>
    <ligand>
        <name>a divalent metal cation</name>
        <dbReference type="ChEBI" id="CHEBI:60240"/>
        <label>2</label>
    </ligand>
</feature>
<feature type="binding site" evidence="1">
    <location>
        <position position="75"/>
    </location>
    <ligand>
        <name>a divalent metal cation</name>
        <dbReference type="ChEBI" id="CHEBI:60240"/>
        <label>1</label>
    </ligand>
</feature>
<organism evidence="2 3">
    <name type="scientific">Candidatus Ruthia endofausta</name>
    <dbReference type="NCBI Taxonomy" id="2738852"/>
    <lineage>
        <taxon>Bacteria</taxon>
        <taxon>Pseudomonadati</taxon>
        <taxon>Pseudomonadota</taxon>
        <taxon>Gammaproteobacteria</taxon>
        <taxon>Candidatus Pseudothioglobaceae</taxon>
        <taxon>Candidatus Ruthturnera</taxon>
    </lineage>
</organism>
<keyword evidence="1" id="KW-0479">Metal-binding</keyword>
<dbReference type="PANTHER" id="PTHR46124">
    <property type="entry name" value="D-AMINOACYL-TRNA DEACYLASE"/>
    <property type="match status" value="1"/>
</dbReference>
<dbReference type="PIRSF" id="PIRSF005902">
    <property type="entry name" value="DNase_TatD"/>
    <property type="match status" value="1"/>
</dbReference>
<dbReference type="PANTHER" id="PTHR46124:SF3">
    <property type="entry name" value="HYDROLASE"/>
    <property type="match status" value="1"/>
</dbReference>
<accession>A0A6N0HQ31</accession>
<sequence length="224" mass="25224">MINSHAHLDFDHIHTIAENTVAIVPSIGKQNWQQVQMYPYFALGIHPWSVESHAQQDLGTLEYLIKCNNPIAIGECGLDFSKNIDKYKQFYIFECQLQLAETYKLPVIIHAVKATEEVILLLKKYPKVTGEVHSFSGSEAQANTLVNMGFCLGFGLRILNDKPLRLRKTVQNLPLESLLIETDDHVNPNDLILVAENIAQLKQISVGDLSRQCDNNAILLFGLQ</sequence>
<dbReference type="RefSeq" id="WP_174605863.1">
    <property type="nucleotide sequence ID" value="NZ_CP054490.1"/>
</dbReference>
<feature type="binding site" evidence="1">
    <location>
        <position position="5"/>
    </location>
    <ligand>
        <name>a divalent metal cation</name>
        <dbReference type="ChEBI" id="CHEBI:60240"/>
        <label>1</label>
    </ligand>
</feature>
<evidence type="ECO:0000313" key="3">
    <source>
        <dbReference type="Proteomes" id="UP000509429"/>
    </source>
</evidence>